<proteinExistence type="inferred from homology"/>
<keyword evidence="8" id="KW-0100">Branched-chain amino acid biosynthesis</keyword>
<keyword evidence="5" id="KW-0028">Amino-acid biosynthesis</keyword>
<reference evidence="10" key="1">
    <citation type="submission" date="2019-08" db="EMBL/GenBank/DDBJ databases">
        <authorList>
            <person name="Kucharzyk K."/>
            <person name="Murdoch R.W."/>
            <person name="Higgins S."/>
            <person name="Loffler F."/>
        </authorList>
    </citation>
    <scope>NUCLEOTIDE SEQUENCE</scope>
</reference>
<evidence type="ECO:0000256" key="1">
    <source>
        <dbReference type="ARBA" id="ARBA00004689"/>
    </source>
</evidence>
<dbReference type="InterPro" id="IPR002034">
    <property type="entry name" value="AIPM/Hcit_synth_CS"/>
</dbReference>
<dbReference type="Gene3D" id="3.20.20.70">
    <property type="entry name" value="Aldolase class I"/>
    <property type="match status" value="1"/>
</dbReference>
<dbReference type="InterPro" id="IPR036230">
    <property type="entry name" value="LeuA_allosteric_dom_sf"/>
</dbReference>
<comment type="pathway">
    <text evidence="1">Amino-acid biosynthesis; L-leucine biosynthesis; L-leucine from 3-methyl-2-oxobutanoate: step 1/4.</text>
</comment>
<dbReference type="InterPro" id="IPR000891">
    <property type="entry name" value="PYR_CT"/>
</dbReference>
<dbReference type="AlphaFoldDB" id="A0A644TS25"/>
<evidence type="ECO:0000256" key="5">
    <source>
        <dbReference type="ARBA" id="ARBA00022605"/>
    </source>
</evidence>
<dbReference type="SMART" id="SM00917">
    <property type="entry name" value="LeuA_dimer"/>
    <property type="match status" value="1"/>
</dbReference>
<dbReference type="InterPro" id="IPR005671">
    <property type="entry name" value="LeuA_bact_synth"/>
</dbReference>
<dbReference type="HAMAP" id="MF_01025">
    <property type="entry name" value="LeuA_type1"/>
    <property type="match status" value="1"/>
</dbReference>
<dbReference type="EC" id="2.3.3.13" evidence="3"/>
<evidence type="ECO:0000256" key="7">
    <source>
        <dbReference type="ARBA" id="ARBA00022723"/>
    </source>
</evidence>
<dbReference type="InterPro" id="IPR013785">
    <property type="entry name" value="Aldolase_TIM"/>
</dbReference>
<comment type="similarity">
    <text evidence="2">Belongs to the alpha-IPM synthase/homocitrate synthase family. LeuA type 1 subfamily.</text>
</comment>
<dbReference type="InterPro" id="IPR013709">
    <property type="entry name" value="2-isopropylmalate_synth_dimer"/>
</dbReference>
<dbReference type="FunFam" id="3.20.20.70:FF:000010">
    <property type="entry name" value="2-isopropylmalate synthase"/>
    <property type="match status" value="1"/>
</dbReference>
<name>A0A644TS25_9ZZZZ</name>
<dbReference type="FunFam" id="1.10.238.260:FF:000001">
    <property type="entry name" value="2-isopropylmalate synthase"/>
    <property type="match status" value="1"/>
</dbReference>
<dbReference type="PROSITE" id="PS00816">
    <property type="entry name" value="AIPM_HOMOCIT_SYNTH_2"/>
    <property type="match status" value="1"/>
</dbReference>
<dbReference type="UniPathway" id="UPA00048">
    <property type="reaction ID" value="UER00070"/>
</dbReference>
<dbReference type="SUPFAM" id="SSF51569">
    <property type="entry name" value="Aldolase"/>
    <property type="match status" value="1"/>
</dbReference>
<dbReference type="NCBIfam" id="TIGR00973">
    <property type="entry name" value="leuA_bact"/>
    <property type="match status" value="1"/>
</dbReference>
<dbReference type="PANTHER" id="PTHR10277:SF9">
    <property type="entry name" value="2-ISOPROPYLMALATE SYNTHASE 1, CHLOROPLASTIC-RELATED"/>
    <property type="match status" value="1"/>
</dbReference>
<dbReference type="Pfam" id="PF08502">
    <property type="entry name" value="LeuA_dimer"/>
    <property type="match status" value="1"/>
</dbReference>
<dbReference type="NCBIfam" id="NF002085">
    <property type="entry name" value="PRK00915.1-2"/>
    <property type="match status" value="1"/>
</dbReference>
<gene>
    <name evidence="10" type="primary">leuA_9</name>
    <name evidence="10" type="ORF">SDC9_14795</name>
</gene>
<dbReference type="CDD" id="cd07940">
    <property type="entry name" value="DRE_TIM_IPMS"/>
    <property type="match status" value="1"/>
</dbReference>
<dbReference type="EMBL" id="VSSQ01000044">
    <property type="protein sequence ID" value="MPL69062.1"/>
    <property type="molecule type" value="Genomic_DNA"/>
</dbReference>
<accession>A0A644TS25</accession>
<dbReference type="PROSITE" id="PS50991">
    <property type="entry name" value="PYR_CT"/>
    <property type="match status" value="1"/>
</dbReference>
<dbReference type="SUPFAM" id="SSF110921">
    <property type="entry name" value="2-isopropylmalate synthase LeuA, allosteric (dimerisation) domain"/>
    <property type="match status" value="1"/>
</dbReference>
<dbReference type="Gene3D" id="1.10.238.260">
    <property type="match status" value="1"/>
</dbReference>
<feature type="domain" description="Pyruvate carboxyltransferase" evidence="9">
    <location>
        <begin position="6"/>
        <end position="268"/>
    </location>
</feature>
<sequence length="515" mass="55872">MEANMIKIFDTTLRDGEQTPGVCLDVREKVELAQALAKLRVDVIEAGFPVASPGDFAAVSQIAAAVKGPVIAGLARADKKDIDVAWESLRKAETPRIHVFLASSDIHLEYKLKMTREQMLAQAVEAVRYAKRFTSDIEFSCEDASRSDWNFLCQVYSGVIAAGATVINIPDTVGYSTPGEFGALIKHLRDNITDVDKAIISVHCHDDLGLAVANSLEAIANGARQIECAINGLGERAGNAALEEVVMALATRKEHYQAYTGIDTRQLYRTSRLVSAHTGIAVPPNKGIVGDNAFAHESGIHQHGVLNNPLTYEVIKPEMVGVSKSSIVLGKHSGRHAFEERISQLGYELPDAKIRSIFKEFKDLADRKKVVYDRDIEALIADQQNVSGEHYRLIYHNTMSGNKTVATASVQLETDEGVIEEASCGYGPVDATFKAIEKAIGFAICLKDYQLKAVTSGEDALGEATVWIEHNGRTFIGRGLSIDVIEASARAYVSAINKMMASCGCPHDNEAVGVI</sequence>
<dbReference type="InterPro" id="IPR054691">
    <property type="entry name" value="LeuA/HCS_post-cat"/>
</dbReference>
<evidence type="ECO:0000256" key="8">
    <source>
        <dbReference type="ARBA" id="ARBA00023304"/>
    </source>
</evidence>
<evidence type="ECO:0000256" key="6">
    <source>
        <dbReference type="ARBA" id="ARBA00022679"/>
    </source>
</evidence>
<dbReference type="GO" id="GO:0046872">
    <property type="term" value="F:metal ion binding"/>
    <property type="evidence" value="ECO:0007669"/>
    <property type="project" value="UniProtKB-KW"/>
</dbReference>
<protein>
    <recommendedName>
        <fullName evidence="3">2-isopropylmalate synthase</fullName>
        <ecNumber evidence="3">2.3.3.13</ecNumber>
    </recommendedName>
</protein>
<keyword evidence="7" id="KW-0479">Metal-binding</keyword>
<dbReference type="InterPro" id="IPR050073">
    <property type="entry name" value="2-IPM_HCS-like"/>
</dbReference>
<dbReference type="Gene3D" id="3.30.160.740">
    <property type="match status" value="1"/>
</dbReference>
<dbReference type="Pfam" id="PF00682">
    <property type="entry name" value="HMGL-like"/>
    <property type="match status" value="1"/>
</dbReference>
<organism evidence="10">
    <name type="scientific">bioreactor metagenome</name>
    <dbReference type="NCBI Taxonomy" id="1076179"/>
    <lineage>
        <taxon>unclassified sequences</taxon>
        <taxon>metagenomes</taxon>
        <taxon>ecological metagenomes</taxon>
    </lineage>
</organism>
<evidence type="ECO:0000256" key="2">
    <source>
        <dbReference type="ARBA" id="ARBA00009396"/>
    </source>
</evidence>
<dbReference type="GO" id="GO:0003852">
    <property type="term" value="F:2-isopropylmalate synthase activity"/>
    <property type="evidence" value="ECO:0007669"/>
    <property type="project" value="UniProtKB-EC"/>
</dbReference>
<keyword evidence="4" id="KW-0432">Leucine biosynthesis</keyword>
<dbReference type="Pfam" id="PF22617">
    <property type="entry name" value="HCS_D2"/>
    <property type="match status" value="1"/>
</dbReference>
<dbReference type="PROSITE" id="PS00815">
    <property type="entry name" value="AIPM_HOMOCIT_SYNTH_1"/>
    <property type="match status" value="1"/>
</dbReference>
<comment type="caution">
    <text evidence="10">The sequence shown here is derived from an EMBL/GenBank/DDBJ whole genome shotgun (WGS) entry which is preliminary data.</text>
</comment>
<dbReference type="GO" id="GO:0009098">
    <property type="term" value="P:L-leucine biosynthetic process"/>
    <property type="evidence" value="ECO:0007669"/>
    <property type="project" value="UniProtKB-UniPathway"/>
</dbReference>
<keyword evidence="6 10" id="KW-0808">Transferase</keyword>
<evidence type="ECO:0000259" key="9">
    <source>
        <dbReference type="PROSITE" id="PS50991"/>
    </source>
</evidence>
<evidence type="ECO:0000256" key="3">
    <source>
        <dbReference type="ARBA" id="ARBA00012973"/>
    </source>
</evidence>
<dbReference type="PANTHER" id="PTHR10277">
    <property type="entry name" value="HOMOCITRATE SYNTHASE-RELATED"/>
    <property type="match status" value="1"/>
</dbReference>
<evidence type="ECO:0000256" key="4">
    <source>
        <dbReference type="ARBA" id="ARBA00022430"/>
    </source>
</evidence>
<keyword evidence="10" id="KW-0012">Acyltransferase</keyword>
<evidence type="ECO:0000313" key="10">
    <source>
        <dbReference type="EMBL" id="MPL69062.1"/>
    </source>
</evidence>
<dbReference type="NCBIfam" id="NF002086">
    <property type="entry name" value="PRK00915.1-3"/>
    <property type="match status" value="1"/>
</dbReference>